<dbReference type="InterPro" id="IPR000182">
    <property type="entry name" value="GNAT_dom"/>
</dbReference>
<dbReference type="RefSeq" id="WP_250750882.1">
    <property type="nucleotide sequence ID" value="NZ_CP098401.1"/>
</dbReference>
<proteinExistence type="predicted"/>
<feature type="domain" description="N-acetyltransferase" evidence="3">
    <location>
        <begin position="8"/>
        <end position="157"/>
    </location>
</feature>
<accession>A0ABY4TUL7</accession>
<dbReference type="Gene3D" id="3.40.630.30">
    <property type="match status" value="1"/>
</dbReference>
<gene>
    <name evidence="4" type="ORF">M9980_11400</name>
</gene>
<protein>
    <submittedName>
        <fullName evidence="4">GNAT family N-acetyltransferase</fullName>
        <ecNumber evidence="4">2.3.1.-</ecNumber>
    </submittedName>
</protein>
<evidence type="ECO:0000313" key="5">
    <source>
        <dbReference type="Proteomes" id="UP001055580"/>
    </source>
</evidence>
<dbReference type="SUPFAM" id="SSF55729">
    <property type="entry name" value="Acyl-CoA N-acyltransferases (Nat)"/>
    <property type="match status" value="1"/>
</dbReference>
<dbReference type="InterPro" id="IPR050832">
    <property type="entry name" value="Bact_Acetyltransf"/>
</dbReference>
<keyword evidence="1 4" id="KW-0808">Transferase</keyword>
<dbReference type="CDD" id="cd04301">
    <property type="entry name" value="NAT_SF"/>
    <property type="match status" value="1"/>
</dbReference>
<dbReference type="Proteomes" id="UP001055580">
    <property type="component" value="Chromosome"/>
</dbReference>
<keyword evidence="2 4" id="KW-0012">Acyltransferase</keyword>
<keyword evidence="5" id="KW-1185">Reference proteome</keyword>
<dbReference type="PROSITE" id="PS51186">
    <property type="entry name" value="GNAT"/>
    <property type="match status" value="1"/>
</dbReference>
<evidence type="ECO:0000256" key="2">
    <source>
        <dbReference type="ARBA" id="ARBA00023315"/>
    </source>
</evidence>
<reference evidence="4" key="1">
    <citation type="submission" date="2022-05" db="EMBL/GenBank/DDBJ databases">
        <title>Sphingomonas sp. strain RMG20 Genome sequencing and assembly.</title>
        <authorList>
            <person name="Kim I."/>
        </authorList>
    </citation>
    <scope>NUCLEOTIDE SEQUENCE</scope>
    <source>
        <strain evidence="4">RMG20</strain>
    </source>
</reference>
<dbReference type="EMBL" id="CP098401">
    <property type="protein sequence ID" value="URW75147.1"/>
    <property type="molecule type" value="Genomic_DNA"/>
</dbReference>
<dbReference type="InterPro" id="IPR016181">
    <property type="entry name" value="Acyl_CoA_acyltransferase"/>
</dbReference>
<evidence type="ECO:0000313" key="4">
    <source>
        <dbReference type="EMBL" id="URW75147.1"/>
    </source>
</evidence>
<evidence type="ECO:0000259" key="3">
    <source>
        <dbReference type="PROSITE" id="PS51186"/>
    </source>
</evidence>
<organism evidence="4 5">
    <name type="scientific">Sphingomonas donggukensis</name>
    <dbReference type="NCBI Taxonomy" id="2949093"/>
    <lineage>
        <taxon>Bacteria</taxon>
        <taxon>Pseudomonadati</taxon>
        <taxon>Pseudomonadota</taxon>
        <taxon>Alphaproteobacteria</taxon>
        <taxon>Sphingomonadales</taxon>
        <taxon>Sphingomonadaceae</taxon>
        <taxon>Sphingomonas</taxon>
    </lineage>
</organism>
<name>A0ABY4TUL7_9SPHN</name>
<dbReference type="Pfam" id="PF00583">
    <property type="entry name" value="Acetyltransf_1"/>
    <property type="match status" value="1"/>
</dbReference>
<dbReference type="EC" id="2.3.1.-" evidence="4"/>
<sequence length="157" mass="16702">MSTAPRFTELRAGGAGDLQTVARLMADSFDPEYGEAWTGGQCLGMLALPGAWLTLAVHDGAVSGFSLSRVIAGDGELLLIAVHPDVRGRGVGAALLRGVIAEARERSAERLHLEVRDGNPATALYRAHGFAQVGRRRDYYRGTSGRARDALTFALPL</sequence>
<dbReference type="GO" id="GO:0016746">
    <property type="term" value="F:acyltransferase activity"/>
    <property type="evidence" value="ECO:0007669"/>
    <property type="project" value="UniProtKB-KW"/>
</dbReference>
<evidence type="ECO:0000256" key="1">
    <source>
        <dbReference type="ARBA" id="ARBA00022679"/>
    </source>
</evidence>
<dbReference type="PANTHER" id="PTHR43877">
    <property type="entry name" value="AMINOALKYLPHOSPHONATE N-ACETYLTRANSFERASE-RELATED-RELATED"/>
    <property type="match status" value="1"/>
</dbReference>
<dbReference type="PANTHER" id="PTHR43877:SF2">
    <property type="entry name" value="AMINOALKYLPHOSPHONATE N-ACETYLTRANSFERASE-RELATED"/>
    <property type="match status" value="1"/>
</dbReference>